<dbReference type="AlphaFoldDB" id="A0A450XER8"/>
<keyword evidence="5 6" id="KW-0472">Membrane</keyword>
<dbReference type="InterPro" id="IPR005598">
    <property type="entry name" value="ATP_synth_I"/>
</dbReference>
<dbReference type="EMBL" id="CAADFQ010000004">
    <property type="protein sequence ID" value="VFK27729.1"/>
    <property type="molecule type" value="Genomic_DNA"/>
</dbReference>
<protein>
    <submittedName>
        <fullName evidence="8">ATP synthase protein I</fullName>
    </submittedName>
</protein>
<dbReference type="Pfam" id="PF03899">
    <property type="entry name" value="ATP-synt_I"/>
    <property type="match status" value="1"/>
</dbReference>
<accession>A0A450XER8</accession>
<keyword evidence="3 6" id="KW-0812">Transmembrane</keyword>
<evidence type="ECO:0000256" key="1">
    <source>
        <dbReference type="ARBA" id="ARBA00004651"/>
    </source>
</evidence>
<feature type="transmembrane region" description="Helical" evidence="6">
    <location>
        <begin position="26"/>
        <end position="47"/>
    </location>
</feature>
<proteinExistence type="predicted"/>
<evidence type="ECO:0000313" key="8">
    <source>
        <dbReference type="EMBL" id="VFK27729.1"/>
    </source>
</evidence>
<feature type="transmembrane region" description="Helical" evidence="6">
    <location>
        <begin position="53"/>
        <end position="70"/>
    </location>
</feature>
<gene>
    <name evidence="7" type="ORF">BECKMB1821G_GA0114241_100154</name>
    <name evidence="9" type="ORF">BECKMB1821H_GA0114242_100456</name>
    <name evidence="8" type="ORF">BECKMB1821I_GA0114274_100456</name>
</gene>
<feature type="transmembrane region" description="Helical" evidence="6">
    <location>
        <begin position="90"/>
        <end position="112"/>
    </location>
</feature>
<evidence type="ECO:0000256" key="5">
    <source>
        <dbReference type="ARBA" id="ARBA00023136"/>
    </source>
</evidence>
<evidence type="ECO:0000313" key="7">
    <source>
        <dbReference type="EMBL" id="VFK22118.1"/>
    </source>
</evidence>
<keyword evidence="2" id="KW-1003">Cell membrane</keyword>
<evidence type="ECO:0000313" key="9">
    <source>
        <dbReference type="EMBL" id="VFK74408.1"/>
    </source>
</evidence>
<dbReference type="GO" id="GO:0005886">
    <property type="term" value="C:plasma membrane"/>
    <property type="evidence" value="ECO:0007669"/>
    <property type="project" value="UniProtKB-SubCell"/>
</dbReference>
<feature type="transmembrane region" description="Helical" evidence="6">
    <location>
        <begin position="118"/>
        <end position="138"/>
    </location>
</feature>
<dbReference type="EMBL" id="CAADFO010000001">
    <property type="protein sequence ID" value="VFK22118.1"/>
    <property type="molecule type" value="Genomic_DNA"/>
</dbReference>
<evidence type="ECO:0000256" key="6">
    <source>
        <dbReference type="SAM" id="Phobius"/>
    </source>
</evidence>
<comment type="subcellular location">
    <subcellularLocation>
        <location evidence="1">Cell membrane</location>
        <topology evidence="1">Multi-pass membrane protein</topology>
    </subcellularLocation>
</comment>
<reference evidence="8" key="1">
    <citation type="submission" date="2019-02" db="EMBL/GenBank/DDBJ databases">
        <authorList>
            <person name="Gruber-Vodicka R. H."/>
            <person name="Seah K. B. B."/>
        </authorList>
    </citation>
    <scope>NUCLEOTIDE SEQUENCE</scope>
    <source>
        <strain evidence="7">BECK_BZ197</strain>
        <strain evidence="9">BECK_BZ198</strain>
        <strain evidence="8">BECK_BZ199</strain>
    </source>
</reference>
<sequence length="152" mass="16665">MDLYSQYRDVYTAFVLRLVAQSNRTVLLLGGQIILILGIGIACFAISDFATVLAVVYGGGGAIFSTWLLIRRIRLATKIAKDMPGREVSILYMGAIQRFVLVLVLFIIGMALLKFDPLLLLIGFAAPQVVFLLGAYLYGLYPAGWGTEEVVE</sequence>
<evidence type="ECO:0000256" key="2">
    <source>
        <dbReference type="ARBA" id="ARBA00022475"/>
    </source>
</evidence>
<dbReference type="EMBL" id="CAADGH010000004">
    <property type="protein sequence ID" value="VFK74408.1"/>
    <property type="molecule type" value="Genomic_DNA"/>
</dbReference>
<evidence type="ECO:0000256" key="3">
    <source>
        <dbReference type="ARBA" id="ARBA00022692"/>
    </source>
</evidence>
<evidence type="ECO:0000256" key="4">
    <source>
        <dbReference type="ARBA" id="ARBA00022989"/>
    </source>
</evidence>
<keyword evidence="4 6" id="KW-1133">Transmembrane helix</keyword>
<name>A0A450XER8_9GAMM</name>
<organism evidence="8">
    <name type="scientific">Candidatus Kentrum sp. MB</name>
    <dbReference type="NCBI Taxonomy" id="2138164"/>
    <lineage>
        <taxon>Bacteria</taxon>
        <taxon>Pseudomonadati</taxon>
        <taxon>Pseudomonadota</taxon>
        <taxon>Gammaproteobacteria</taxon>
        <taxon>Candidatus Kentrum</taxon>
    </lineage>
</organism>